<dbReference type="FunCoup" id="R7VKE9">
    <property type="interactions" value="989"/>
</dbReference>
<dbReference type="HOGENOM" id="CLU_018598_0_0_1"/>
<dbReference type="AlphaFoldDB" id="R7VKE9"/>
<evidence type="ECO:0000313" key="9">
    <source>
        <dbReference type="EMBL" id="ELU17316.1"/>
    </source>
</evidence>
<dbReference type="EnsemblMetazoa" id="CapteT93455">
    <property type="protein sequence ID" value="CapteP93455"/>
    <property type="gene ID" value="CapteG93455"/>
</dbReference>
<evidence type="ECO:0000256" key="8">
    <source>
        <dbReference type="SAM" id="MobiDB-lite"/>
    </source>
</evidence>
<keyword evidence="3" id="KW-0547">Nucleotide-binding</keyword>
<dbReference type="CDD" id="cd18140">
    <property type="entry name" value="HLD_clamp_RFC"/>
    <property type="match status" value="1"/>
</dbReference>
<evidence type="ECO:0000256" key="5">
    <source>
        <dbReference type="ARBA" id="ARBA00022840"/>
    </source>
</evidence>
<dbReference type="GO" id="GO:0033314">
    <property type="term" value="P:mitotic DNA replication checkpoint signaling"/>
    <property type="evidence" value="ECO:0007669"/>
    <property type="project" value="TreeGrafter"/>
</dbReference>
<feature type="region of interest" description="Disordered" evidence="8">
    <location>
        <begin position="28"/>
        <end position="50"/>
    </location>
</feature>
<dbReference type="InterPro" id="IPR004582">
    <property type="entry name" value="Checkpoint_prot_Rad17_Rad24"/>
</dbReference>
<keyword evidence="6" id="KW-0539">Nucleus</keyword>
<comment type="subcellular location">
    <subcellularLocation>
        <location evidence="1">Nucleus</location>
    </subcellularLocation>
</comment>
<reference evidence="9 11" key="2">
    <citation type="journal article" date="2013" name="Nature">
        <title>Insights into bilaterian evolution from three spiralian genomes.</title>
        <authorList>
            <person name="Simakov O."/>
            <person name="Marletaz F."/>
            <person name="Cho S.J."/>
            <person name="Edsinger-Gonzales E."/>
            <person name="Havlak P."/>
            <person name="Hellsten U."/>
            <person name="Kuo D.H."/>
            <person name="Larsson T."/>
            <person name="Lv J."/>
            <person name="Arendt D."/>
            <person name="Savage R."/>
            <person name="Osoegawa K."/>
            <person name="de Jong P."/>
            <person name="Grimwood J."/>
            <person name="Chapman J.A."/>
            <person name="Shapiro H."/>
            <person name="Aerts A."/>
            <person name="Otillar R.P."/>
            <person name="Terry A.Y."/>
            <person name="Boore J.L."/>
            <person name="Grigoriev I.V."/>
            <person name="Lindberg D.R."/>
            <person name="Seaver E.C."/>
            <person name="Weisblat D.A."/>
            <person name="Putnam N.H."/>
            <person name="Rokhsar D.S."/>
        </authorList>
    </citation>
    <scope>NUCLEOTIDE SEQUENCE</scope>
    <source>
        <strain evidence="9 11">I ESC-2004</strain>
    </source>
</reference>
<reference evidence="10" key="3">
    <citation type="submission" date="2015-06" db="UniProtKB">
        <authorList>
            <consortium name="EnsemblMetazoa"/>
        </authorList>
    </citation>
    <scope>IDENTIFICATION</scope>
</reference>
<dbReference type="OrthoDB" id="10265971at2759"/>
<feature type="compositionally biased region" description="Low complexity" evidence="8">
    <location>
        <begin position="30"/>
        <end position="44"/>
    </location>
</feature>
<keyword evidence="7" id="KW-0131">Cell cycle</keyword>
<dbReference type="GO" id="GO:0005634">
    <property type="term" value="C:nucleus"/>
    <property type="evidence" value="ECO:0007669"/>
    <property type="project" value="UniProtKB-SubCell"/>
</dbReference>
<dbReference type="SUPFAM" id="SSF52540">
    <property type="entry name" value="P-loop containing nucleoside triphosphate hydrolases"/>
    <property type="match status" value="1"/>
</dbReference>
<name>R7VKE9_CAPTE</name>
<comment type="similarity">
    <text evidence="2">Belongs to the rad17/RAD24 family.</text>
</comment>
<dbReference type="Gene3D" id="1.10.8.60">
    <property type="match status" value="1"/>
</dbReference>
<feature type="compositionally biased region" description="Acidic residues" evidence="8">
    <location>
        <begin position="590"/>
        <end position="603"/>
    </location>
</feature>
<dbReference type="PANTHER" id="PTHR12172">
    <property type="entry name" value="CELL CYCLE CHECKPOINT PROTEIN RAD17"/>
    <property type="match status" value="1"/>
</dbReference>
<dbReference type="EMBL" id="KB292570">
    <property type="protein sequence ID" value="ELU17316.1"/>
    <property type="molecule type" value="Genomic_DNA"/>
</dbReference>
<dbReference type="Proteomes" id="UP000014760">
    <property type="component" value="Unassembled WGS sequence"/>
</dbReference>
<protein>
    <recommendedName>
        <fullName evidence="12">AAA+ ATPase domain-containing protein</fullName>
    </recommendedName>
</protein>
<evidence type="ECO:0000313" key="10">
    <source>
        <dbReference type="EnsemblMetazoa" id="CapteP93455"/>
    </source>
</evidence>
<dbReference type="GO" id="GO:0003682">
    <property type="term" value="F:chromatin binding"/>
    <property type="evidence" value="ECO:0007669"/>
    <property type="project" value="TreeGrafter"/>
</dbReference>
<evidence type="ECO:0000256" key="7">
    <source>
        <dbReference type="ARBA" id="ARBA00023306"/>
    </source>
</evidence>
<dbReference type="Gene3D" id="3.40.50.300">
    <property type="entry name" value="P-loop containing nucleotide triphosphate hydrolases"/>
    <property type="match status" value="1"/>
</dbReference>
<evidence type="ECO:0000256" key="3">
    <source>
        <dbReference type="ARBA" id="ARBA00022741"/>
    </source>
</evidence>
<dbReference type="GO" id="GO:0003689">
    <property type="term" value="F:DNA clamp loader activity"/>
    <property type="evidence" value="ECO:0007669"/>
    <property type="project" value="TreeGrafter"/>
</dbReference>
<evidence type="ECO:0000256" key="1">
    <source>
        <dbReference type="ARBA" id="ARBA00004123"/>
    </source>
</evidence>
<evidence type="ECO:0000256" key="4">
    <source>
        <dbReference type="ARBA" id="ARBA00022763"/>
    </source>
</evidence>
<reference evidence="11" key="1">
    <citation type="submission" date="2012-12" db="EMBL/GenBank/DDBJ databases">
        <authorList>
            <person name="Hellsten U."/>
            <person name="Grimwood J."/>
            <person name="Chapman J.A."/>
            <person name="Shapiro H."/>
            <person name="Aerts A."/>
            <person name="Otillar R.P."/>
            <person name="Terry A.Y."/>
            <person name="Boore J.L."/>
            <person name="Simakov O."/>
            <person name="Marletaz F."/>
            <person name="Cho S.-J."/>
            <person name="Edsinger-Gonzales E."/>
            <person name="Havlak P."/>
            <person name="Kuo D.-H."/>
            <person name="Larsson T."/>
            <person name="Lv J."/>
            <person name="Arendt D."/>
            <person name="Savage R."/>
            <person name="Osoegawa K."/>
            <person name="de Jong P."/>
            <person name="Lindberg D.R."/>
            <person name="Seaver E.C."/>
            <person name="Weisblat D.A."/>
            <person name="Putnam N.H."/>
            <person name="Grigoriev I.V."/>
            <person name="Rokhsar D.S."/>
        </authorList>
    </citation>
    <scope>NUCLEOTIDE SEQUENCE</scope>
    <source>
        <strain evidence="11">I ESC-2004</strain>
    </source>
</reference>
<sequence>MSAFGLSGGKSSSNGSSSSWIDPSFDFTSEKSSTQASSSAKSSSCKQPIRGLKRSLHSDTQFKTRHRNSDELWCDKYAPCTQADLAVHKKKVEELAFHLNRISSGEPHTPPVVLLTGPCGAGKSAAVKVIAKELNMDIQEWINPLQDDDQFNREDYQKEYSLFGSVTSKSQIQNFREFLLRANKYASLGAATSKRLILVEDFPNVFLRDSGAFKELVRHYCRQGRCPLVFVVSDSQSSESIERSLFPKDFQAELHMTVVAFNPVTTANIVKTLQKILAKEPNVSCSKDELTALAERNSGDVRSAVNGLQFMGWKTKPTSVFSVKKKPALKSARTKLKSSKTSASTKEAKAEIGDKDSSLFLFRALGKVLHCKREETPPTTSTLPPHLCHYQRPELLEMPEEVLHRSHMSGELFTAFIHQNYLSFYTDMDDLQMAAEYLSDADYLTIDWSNRSILRDYASSVATRGLMFSNGAHTNTKASPGWKPLHKPEIFAISKKTSANTLAARQLFRLESQETRELVTQIIPFMGLMRKPLANQQQRSLTRDLVCFYSNSHVRRHLEKLDEKEVASLEADATDERLYEATPHGHPGQEAEDEDCVIDEFDD</sequence>
<dbReference type="EMBL" id="AMQN01004080">
    <property type="status" value="NOT_ANNOTATED_CDS"/>
    <property type="molecule type" value="Genomic_DNA"/>
</dbReference>
<keyword evidence="4" id="KW-0227">DNA damage</keyword>
<keyword evidence="5" id="KW-0067">ATP-binding</keyword>
<dbReference type="PANTHER" id="PTHR12172:SF0">
    <property type="entry name" value="CELL CYCLE CHECKPOINT PROTEIN RAD17"/>
    <property type="match status" value="1"/>
</dbReference>
<gene>
    <name evidence="9" type="ORF">CAPTEDRAFT_93455</name>
</gene>
<accession>R7VKE9</accession>
<dbReference type="GO" id="GO:0006281">
    <property type="term" value="P:DNA repair"/>
    <property type="evidence" value="ECO:0007669"/>
    <property type="project" value="InterPro"/>
</dbReference>
<evidence type="ECO:0008006" key="12">
    <source>
        <dbReference type="Google" id="ProtNLM"/>
    </source>
</evidence>
<dbReference type="STRING" id="283909.R7VKE9"/>
<dbReference type="GO" id="GO:0000077">
    <property type="term" value="P:DNA damage checkpoint signaling"/>
    <property type="evidence" value="ECO:0007669"/>
    <property type="project" value="TreeGrafter"/>
</dbReference>
<evidence type="ECO:0000313" key="11">
    <source>
        <dbReference type="Proteomes" id="UP000014760"/>
    </source>
</evidence>
<dbReference type="GO" id="GO:0005524">
    <property type="term" value="F:ATP binding"/>
    <property type="evidence" value="ECO:0007669"/>
    <property type="project" value="UniProtKB-KW"/>
</dbReference>
<dbReference type="OMA" id="YNCLKMA"/>
<keyword evidence="11" id="KW-1185">Reference proteome</keyword>
<dbReference type="InterPro" id="IPR047854">
    <property type="entry name" value="RFC_lid"/>
</dbReference>
<feature type="region of interest" description="Disordered" evidence="8">
    <location>
        <begin position="565"/>
        <end position="603"/>
    </location>
</feature>
<evidence type="ECO:0000256" key="6">
    <source>
        <dbReference type="ARBA" id="ARBA00023242"/>
    </source>
</evidence>
<dbReference type="InterPro" id="IPR027417">
    <property type="entry name" value="P-loop_NTPase"/>
</dbReference>
<dbReference type="Pfam" id="PF03215">
    <property type="entry name" value="Rad17"/>
    <property type="match status" value="1"/>
</dbReference>
<organism evidence="9">
    <name type="scientific">Capitella teleta</name>
    <name type="common">Polychaete worm</name>
    <dbReference type="NCBI Taxonomy" id="283909"/>
    <lineage>
        <taxon>Eukaryota</taxon>
        <taxon>Metazoa</taxon>
        <taxon>Spiralia</taxon>
        <taxon>Lophotrochozoa</taxon>
        <taxon>Annelida</taxon>
        <taxon>Polychaeta</taxon>
        <taxon>Sedentaria</taxon>
        <taxon>Scolecida</taxon>
        <taxon>Capitellidae</taxon>
        <taxon>Capitella</taxon>
    </lineage>
</organism>
<dbReference type="FunFam" id="3.40.50.300:FF:001661">
    <property type="entry name" value="RAD17 checkpoint clamp loader component"/>
    <property type="match status" value="1"/>
</dbReference>
<proteinExistence type="inferred from homology"/>
<evidence type="ECO:0000256" key="2">
    <source>
        <dbReference type="ARBA" id="ARBA00006168"/>
    </source>
</evidence>